<evidence type="ECO:0000256" key="14">
    <source>
        <dbReference type="ARBA" id="ARBA00023136"/>
    </source>
</evidence>
<feature type="compositionally biased region" description="Basic and acidic residues" evidence="21">
    <location>
        <begin position="948"/>
        <end position="958"/>
    </location>
</feature>
<dbReference type="GO" id="GO:0008270">
    <property type="term" value="F:zinc ion binding"/>
    <property type="evidence" value="ECO:0007669"/>
    <property type="project" value="UniProtKB-KW"/>
</dbReference>
<evidence type="ECO:0000256" key="9">
    <source>
        <dbReference type="ARBA" id="ARBA00022833"/>
    </source>
</evidence>
<dbReference type="GO" id="GO:0017056">
    <property type="term" value="F:structural constituent of nuclear pore"/>
    <property type="evidence" value="ECO:0007669"/>
    <property type="project" value="TreeGrafter"/>
</dbReference>
<sequence length="1538" mass="164149">MAKGNKNLSGRRSSSRNTKPYDANNSFVKKVATKVTDLIPQRSWISKWFNTSQNEEEDLEDSELEEVEPEEDVQKPPPLKRPCIRMDVPHPPGTFSIQSRAKPTKPNSTASLTKQQYSIHDETSEDFCKPVMAGPSGMSHLVSSTPATHSNIRNAGSQRSELNSLVSTTNNGTANGMDDNSESSESTSCSSLILQTNRQEAPSNVSYNSSFANNKRCHDDKLSFTNHMQSPRSLFLDNTARDSLSSRRPSFNASVMTNTPDRASPLASPFYSGNITFGGANAAGLYKRGRNLFNSANEVQLSAPKRTYVEVKPSTAAGVDSSGMSQTAKKILEALEHFSSPITDAKKIPLKMMNNTSLTSKKRTREETVSTKVGLRHLTRELTVPTVPDILRLKRRQKLQDTTAAARKIVSARSEPPAPQEYHLRAQDARKDHGFKRKGTYLEEETVEPVNLPNIPLPISSLPNFNFMQPTTANAPDKTSTDNGNTFVFTSPIKISNAVKDLKSINNFTFSSPISADRQLVEDSGSPLKRTDVKSNAPSSDCVPSVAQNFVWSGSSTAPRPKEKVKEKVKNKTPLKTGSVMDVLGTKTEKSCDANTNKESWSETMFDASKQDTVKKRTDTQEINSVWECPDCLSKNSSSEAQCFACKAARSNLKDKKTSTPPSSSASSNANESKTAANDSFGSQFKLTGTQWECASCFVRNKQTDVKCVACNTIKPNAKQETKSNNGGDDKHAEKSWECSDCKSKNPETSSSCTSCNTSKSKMIDSQKNISESKTVEPICVLPKFKDETMIKFKANKDTWECPSCMVRNPTSAESCPCCHTTRPNAGVAVTSAPPVALANGFGDKFKKPEGAWSCDTCMVQNESNVVECVACGGLKPGTKKLENNTTTATSSSNLQFTFGMPVNTGGFKFGVDKANPEKTDSTASTNGFKFGETSQIGSTGQFTFGIQKEEKKSEVQKPENTSTSASGFGVPTDEKSAVKQNVETAEKKPTSVFTFGVPKCDSATIGNDTQSQTNTIASTTISSTFTFGAPKPTTVQLGMKEEKQTPLTGNSVTEASKSNKEATVPLPVTTSAAILSSVTQNISQGPRPIATFPFGLPSGTVAISSTTTVVSSLPSSTQSSFMFMEPKATTQTASSVSFNQPTTTSSVSTLPSTFKFGESKSKEEMPKTFGELQNASPRTSLFPSMASYPTPLFTSNDSKAAPTFGQTSTGSNEQPTFGAASTSKPSTFGTASTSKPSTFAMPENKVPAFGSTESKPSIFGSTETKMPVFESTENKPTSLFNPTPQVATGPTPTPTPFGASSAAPSLFGGPSTVTPVFGNSAASTFNTESTPNIFGSTSKTNETTVSNTNLFTFGTTPAQPVAKPAAGFNFSAAANPAEPPKPLFTFGSTSTTPQTGSLFGKTFNNPASSNTSGFTFNTPKPEAPTFAQPAPTNTIFGASQPDAQNQASSSFSAAPANTGFNFGATATAASSTGGFNFGAAPASAPSTGFTFNPPSSTPTFDPNTPPSFNFTGGNVPPQFNAPPVPQRKIKKAFRRIR</sequence>
<dbReference type="SMART" id="SM00547">
    <property type="entry name" value="ZnF_RBZ"/>
    <property type="match status" value="5"/>
</dbReference>
<dbReference type="GO" id="GO:0006606">
    <property type="term" value="P:protein import into nucleus"/>
    <property type="evidence" value="ECO:0007669"/>
    <property type="project" value="TreeGrafter"/>
</dbReference>
<evidence type="ECO:0000256" key="5">
    <source>
        <dbReference type="ARBA" id="ARBA00022723"/>
    </source>
</evidence>
<evidence type="ECO:0000256" key="16">
    <source>
        <dbReference type="ARBA" id="ARBA00060842"/>
    </source>
</evidence>
<dbReference type="GO" id="GO:0051028">
    <property type="term" value="P:mRNA transport"/>
    <property type="evidence" value="ECO:0007669"/>
    <property type="project" value="UniProtKB-KW"/>
</dbReference>
<comment type="similarity">
    <text evidence="16">Belongs to the NUP153 family.</text>
</comment>
<dbReference type="PROSITE" id="PS01358">
    <property type="entry name" value="ZF_RANBP2_1"/>
    <property type="match status" value="5"/>
</dbReference>
<dbReference type="PANTHER" id="PTHR23193">
    <property type="entry name" value="NUCLEAR PORE COMPLEX PROTEIN NUP"/>
    <property type="match status" value="1"/>
</dbReference>
<evidence type="ECO:0000256" key="11">
    <source>
        <dbReference type="ARBA" id="ARBA00023010"/>
    </source>
</evidence>
<feature type="region of interest" description="Disordered" evidence="21">
    <location>
        <begin position="1382"/>
        <end position="1433"/>
    </location>
</feature>
<dbReference type="GO" id="GO:0006405">
    <property type="term" value="P:RNA export from nucleus"/>
    <property type="evidence" value="ECO:0007669"/>
    <property type="project" value="TreeGrafter"/>
</dbReference>
<feature type="region of interest" description="Disordered" evidence="21">
    <location>
        <begin position="948"/>
        <end position="980"/>
    </location>
</feature>
<dbReference type="Gene3D" id="4.10.1060.10">
    <property type="entry name" value="Zinc finger, RanBP2-type"/>
    <property type="match status" value="3"/>
</dbReference>
<keyword evidence="11" id="KW-0811">Translocation</keyword>
<feature type="domain" description="RanBP2-type" evidence="22">
    <location>
        <begin position="622"/>
        <end position="652"/>
    </location>
</feature>
<keyword evidence="13" id="KW-0906">Nuclear pore complex</keyword>
<feature type="region of interest" description="Disordered" evidence="21">
    <location>
        <begin position="138"/>
        <end position="192"/>
    </location>
</feature>
<evidence type="ECO:0000256" key="12">
    <source>
        <dbReference type="ARBA" id="ARBA00023125"/>
    </source>
</evidence>
<keyword evidence="5" id="KW-0479">Metal-binding</keyword>
<dbReference type="SUPFAM" id="SSF90209">
    <property type="entry name" value="Ran binding protein zinc finger-like"/>
    <property type="match status" value="2"/>
</dbReference>
<evidence type="ECO:0000256" key="15">
    <source>
        <dbReference type="ARBA" id="ARBA00023242"/>
    </source>
</evidence>
<comment type="cofactor">
    <cofactor evidence="1">
        <name>Zn(2+)</name>
        <dbReference type="ChEBI" id="CHEBI:29105"/>
    </cofactor>
</comment>
<reference evidence="24" key="1">
    <citation type="submission" date="2025-08" db="UniProtKB">
        <authorList>
            <consortium name="RefSeq"/>
        </authorList>
    </citation>
    <scope>IDENTIFICATION</scope>
    <source>
        <tissue evidence="24">Whole body</tissue>
    </source>
</reference>
<feature type="compositionally biased region" description="Polar residues" evidence="21">
    <location>
        <begin position="1387"/>
        <end position="1419"/>
    </location>
</feature>
<evidence type="ECO:0000256" key="2">
    <source>
        <dbReference type="ARBA" id="ARBA00004126"/>
    </source>
</evidence>
<keyword evidence="15" id="KW-0539">Nucleus</keyword>
<feature type="domain" description="RanBP2-type" evidence="22">
    <location>
        <begin position="687"/>
        <end position="717"/>
    </location>
</feature>
<organism evidence="23 24">
    <name type="scientific">Ceratina calcarata</name>
    <dbReference type="NCBI Taxonomy" id="156304"/>
    <lineage>
        <taxon>Eukaryota</taxon>
        <taxon>Metazoa</taxon>
        <taxon>Ecdysozoa</taxon>
        <taxon>Arthropoda</taxon>
        <taxon>Hexapoda</taxon>
        <taxon>Insecta</taxon>
        <taxon>Pterygota</taxon>
        <taxon>Neoptera</taxon>
        <taxon>Endopterygota</taxon>
        <taxon>Hymenoptera</taxon>
        <taxon>Apocrita</taxon>
        <taxon>Aculeata</taxon>
        <taxon>Apoidea</taxon>
        <taxon>Anthophila</taxon>
        <taxon>Apidae</taxon>
        <taxon>Ceratina</taxon>
        <taxon>Zadontomerus</taxon>
    </lineage>
</organism>
<feature type="region of interest" description="Disordered" evidence="21">
    <location>
        <begin position="1198"/>
        <end position="1260"/>
    </location>
</feature>
<evidence type="ECO:0000256" key="10">
    <source>
        <dbReference type="ARBA" id="ARBA00022927"/>
    </source>
</evidence>
<dbReference type="GO" id="GO:0005643">
    <property type="term" value="C:nuclear pore"/>
    <property type="evidence" value="ECO:0007669"/>
    <property type="project" value="UniProtKB-SubCell"/>
</dbReference>
<feature type="compositionally biased region" description="Polar residues" evidence="21">
    <location>
        <begin position="1046"/>
        <end position="1057"/>
    </location>
</feature>
<keyword evidence="12" id="KW-0238">DNA-binding</keyword>
<evidence type="ECO:0000259" key="22">
    <source>
        <dbReference type="PROSITE" id="PS50199"/>
    </source>
</evidence>
<keyword evidence="8" id="KW-0509">mRNA transport</keyword>
<feature type="compositionally biased region" description="Polar residues" evidence="21">
    <location>
        <begin position="141"/>
        <end position="174"/>
    </location>
</feature>
<dbReference type="InterPro" id="IPR036443">
    <property type="entry name" value="Znf_RanBP2_sf"/>
</dbReference>
<name>A0AAJ7JCG8_9HYME</name>
<feature type="region of interest" description="Disordered" evidence="21">
    <location>
        <begin position="49"/>
        <end position="115"/>
    </location>
</feature>
<dbReference type="InterPro" id="IPR001876">
    <property type="entry name" value="Znf_RanBP2"/>
</dbReference>
<comment type="subcellular location">
    <subcellularLocation>
        <location evidence="2">Nucleus membrane</location>
    </subcellularLocation>
    <subcellularLocation>
        <location evidence="3">Nucleus</location>
        <location evidence="3">Nuclear pore complex</location>
    </subcellularLocation>
</comment>
<dbReference type="Pfam" id="PF00641">
    <property type="entry name" value="Zn_ribbon_RanBP"/>
    <property type="match status" value="2"/>
</dbReference>
<evidence type="ECO:0000256" key="4">
    <source>
        <dbReference type="ARBA" id="ARBA00022448"/>
    </source>
</evidence>
<evidence type="ECO:0000256" key="6">
    <source>
        <dbReference type="ARBA" id="ARBA00022737"/>
    </source>
</evidence>
<evidence type="ECO:0000256" key="21">
    <source>
        <dbReference type="SAM" id="MobiDB-lite"/>
    </source>
</evidence>
<keyword evidence="4" id="KW-0813">Transport</keyword>
<dbReference type="PROSITE" id="PS50199">
    <property type="entry name" value="ZF_RANBP2_2"/>
    <property type="match status" value="5"/>
</dbReference>
<proteinExistence type="inferred from homology"/>
<feature type="domain" description="RanBP2-type" evidence="22">
    <location>
        <begin position="849"/>
        <end position="878"/>
    </location>
</feature>
<feature type="compositionally biased region" description="Polar residues" evidence="21">
    <location>
        <begin position="95"/>
        <end position="115"/>
    </location>
</feature>
<feature type="domain" description="RanBP2-type" evidence="22">
    <location>
        <begin position="733"/>
        <end position="762"/>
    </location>
</feature>
<dbReference type="Proteomes" id="UP000694925">
    <property type="component" value="Unplaced"/>
</dbReference>
<dbReference type="InterPro" id="IPR026054">
    <property type="entry name" value="Nucleoporin"/>
</dbReference>
<keyword evidence="9" id="KW-0862">Zinc</keyword>
<protein>
    <recommendedName>
        <fullName evidence="17">Nuclear pore complex protein Nup153</fullName>
    </recommendedName>
    <alternativeName>
        <fullName evidence="19">153 kDa nucleoporin</fullName>
    </alternativeName>
    <alternativeName>
        <fullName evidence="18">Nucleoporin Nup153</fullName>
    </alternativeName>
</protein>
<feature type="region of interest" description="Disordered" evidence="21">
    <location>
        <begin position="1"/>
        <end position="25"/>
    </location>
</feature>
<feature type="compositionally biased region" description="Polar residues" evidence="21">
    <location>
        <begin position="1198"/>
        <end position="1238"/>
    </location>
</feature>
<keyword evidence="14" id="KW-0472">Membrane</keyword>
<feature type="compositionally biased region" description="Acidic residues" evidence="21">
    <location>
        <begin position="54"/>
        <end position="71"/>
    </location>
</feature>
<evidence type="ECO:0000256" key="3">
    <source>
        <dbReference type="ARBA" id="ARBA00004567"/>
    </source>
</evidence>
<evidence type="ECO:0000256" key="19">
    <source>
        <dbReference type="ARBA" id="ARBA00079437"/>
    </source>
</evidence>
<feature type="region of interest" description="Disordered" evidence="21">
    <location>
        <begin position="1043"/>
        <end position="1062"/>
    </location>
</feature>
<evidence type="ECO:0000256" key="7">
    <source>
        <dbReference type="ARBA" id="ARBA00022771"/>
    </source>
</evidence>
<evidence type="ECO:0000256" key="20">
    <source>
        <dbReference type="PROSITE-ProRule" id="PRU00322"/>
    </source>
</evidence>
<feature type="region of interest" description="Disordered" evidence="21">
    <location>
        <begin position="519"/>
        <end position="542"/>
    </location>
</feature>
<keyword evidence="10" id="KW-0653">Protein transport</keyword>
<dbReference type="GO" id="GO:0008139">
    <property type="term" value="F:nuclear localization sequence binding"/>
    <property type="evidence" value="ECO:0007669"/>
    <property type="project" value="TreeGrafter"/>
</dbReference>
<evidence type="ECO:0000256" key="1">
    <source>
        <dbReference type="ARBA" id="ARBA00001947"/>
    </source>
</evidence>
<evidence type="ECO:0000256" key="8">
    <source>
        <dbReference type="ARBA" id="ARBA00022816"/>
    </source>
</evidence>
<dbReference type="GeneID" id="108630584"/>
<keyword evidence="6" id="KW-0677">Repeat</keyword>
<keyword evidence="23" id="KW-1185">Reference proteome</keyword>
<evidence type="ECO:0000256" key="18">
    <source>
        <dbReference type="ARBA" id="ARBA00078197"/>
    </source>
</evidence>
<evidence type="ECO:0000313" key="24">
    <source>
        <dbReference type="RefSeq" id="XP_017889425.1"/>
    </source>
</evidence>
<evidence type="ECO:0000313" key="23">
    <source>
        <dbReference type="Proteomes" id="UP000694925"/>
    </source>
</evidence>
<evidence type="ECO:0000256" key="17">
    <source>
        <dbReference type="ARBA" id="ARBA00068609"/>
    </source>
</evidence>
<gene>
    <name evidence="24" type="primary">LOC108630584</name>
</gene>
<dbReference type="GO" id="GO:0031965">
    <property type="term" value="C:nuclear membrane"/>
    <property type="evidence" value="ECO:0007669"/>
    <property type="project" value="UniProtKB-SubCell"/>
</dbReference>
<feature type="region of interest" description="Disordered" evidence="21">
    <location>
        <begin position="654"/>
        <end position="677"/>
    </location>
</feature>
<accession>A0AAJ7JCG8</accession>
<keyword evidence="7 20" id="KW-0863">Zinc-finger</keyword>
<dbReference type="RefSeq" id="XP_017889425.1">
    <property type="nucleotide sequence ID" value="XM_018033936.2"/>
</dbReference>
<evidence type="ECO:0000256" key="13">
    <source>
        <dbReference type="ARBA" id="ARBA00023132"/>
    </source>
</evidence>
<dbReference type="PANTHER" id="PTHR23193:SF23">
    <property type="entry name" value="NUCLEAR PORE COMPLEX PROTEIN NUP153"/>
    <property type="match status" value="1"/>
</dbReference>
<feature type="compositionally biased region" description="Low complexity" evidence="21">
    <location>
        <begin position="659"/>
        <end position="677"/>
    </location>
</feature>
<dbReference type="GO" id="GO:0003677">
    <property type="term" value="F:DNA binding"/>
    <property type="evidence" value="ECO:0007669"/>
    <property type="project" value="UniProtKB-KW"/>
</dbReference>
<dbReference type="FunFam" id="4.10.1060.10:FF:000001">
    <property type="entry name" value="Nuclear pore complex protein Nup153"/>
    <property type="match status" value="1"/>
</dbReference>
<feature type="domain" description="RanBP2-type" evidence="22">
    <location>
        <begin position="794"/>
        <end position="825"/>
    </location>
</feature>
<dbReference type="KEGG" id="ccal:108630584"/>